<comment type="caution">
    <text evidence="8">The sequence shown here is derived from an EMBL/GenBank/DDBJ whole genome shotgun (WGS) entry which is preliminary data.</text>
</comment>
<evidence type="ECO:0000256" key="2">
    <source>
        <dbReference type="ARBA" id="ARBA00012438"/>
    </source>
</evidence>
<dbReference type="Gene3D" id="3.30.450.20">
    <property type="entry name" value="PAS domain"/>
    <property type="match status" value="1"/>
</dbReference>
<dbReference type="Gene3D" id="1.10.287.130">
    <property type="match status" value="1"/>
</dbReference>
<evidence type="ECO:0000259" key="6">
    <source>
        <dbReference type="PROSITE" id="PS50109"/>
    </source>
</evidence>
<dbReference type="CDD" id="cd16922">
    <property type="entry name" value="HATPase_EvgS-ArcB-TorS-like"/>
    <property type="match status" value="1"/>
</dbReference>
<dbReference type="SMART" id="SM00388">
    <property type="entry name" value="HisKA"/>
    <property type="match status" value="1"/>
</dbReference>
<dbReference type="Pfam" id="PF00512">
    <property type="entry name" value="HisKA"/>
    <property type="match status" value="1"/>
</dbReference>
<dbReference type="Gene3D" id="3.30.565.10">
    <property type="entry name" value="Histidine kinase-like ATPase, C-terminal domain"/>
    <property type="match status" value="1"/>
</dbReference>
<dbReference type="Gene3D" id="3.40.50.2300">
    <property type="match status" value="2"/>
</dbReference>
<dbReference type="PROSITE" id="PS50109">
    <property type="entry name" value="HIS_KIN"/>
    <property type="match status" value="1"/>
</dbReference>
<feature type="domain" description="Histidine kinase" evidence="6">
    <location>
        <begin position="362"/>
        <end position="582"/>
    </location>
</feature>
<keyword evidence="5" id="KW-0472">Membrane</keyword>
<dbReference type="SUPFAM" id="SSF47384">
    <property type="entry name" value="Homodimeric domain of signal transducing histidine kinase"/>
    <property type="match status" value="1"/>
</dbReference>
<feature type="modified residue" description="4-aspartylphosphate" evidence="4">
    <location>
        <position position="791"/>
    </location>
</feature>
<dbReference type="CDD" id="cd00082">
    <property type="entry name" value="HisKA"/>
    <property type="match status" value="1"/>
</dbReference>
<reference evidence="8 9" key="1">
    <citation type="submission" date="2021-01" db="EMBL/GenBank/DDBJ databases">
        <title>Belnapia mucosa sp. nov. and Belnapia arida sp. nov., isolated from the Tabernas Desert (Almeria, Spain).</title>
        <authorList>
            <person name="Molina-Menor E."/>
            <person name="Vidal-Verdu A."/>
            <person name="Calonge A."/>
            <person name="Satari L."/>
            <person name="Pereto J."/>
            <person name="Porcar M."/>
        </authorList>
    </citation>
    <scope>NUCLEOTIDE SEQUENCE [LARGE SCALE GENOMIC DNA]</scope>
    <source>
        <strain evidence="8 9">T18</strain>
    </source>
</reference>
<dbReference type="PANTHER" id="PTHR45339:SF5">
    <property type="entry name" value="HISTIDINE KINASE"/>
    <property type="match status" value="1"/>
</dbReference>
<dbReference type="EC" id="2.7.13.3" evidence="2"/>
<dbReference type="PANTHER" id="PTHR45339">
    <property type="entry name" value="HYBRID SIGNAL TRANSDUCTION HISTIDINE KINASE J"/>
    <property type="match status" value="1"/>
</dbReference>
<dbReference type="Pfam" id="PF02518">
    <property type="entry name" value="HATPase_c"/>
    <property type="match status" value="1"/>
</dbReference>
<keyword evidence="5" id="KW-1133">Transmembrane helix</keyword>
<dbReference type="SUPFAM" id="SSF52172">
    <property type="entry name" value="CheY-like"/>
    <property type="match status" value="2"/>
</dbReference>
<feature type="modified residue" description="4-aspartylphosphate" evidence="4">
    <location>
        <position position="654"/>
    </location>
</feature>
<dbReference type="InterPro" id="IPR036097">
    <property type="entry name" value="HisK_dim/P_sf"/>
</dbReference>
<gene>
    <name evidence="8" type="ORF">JMJ56_01675</name>
</gene>
<name>A0ABS1TWV5_9PROT</name>
<proteinExistence type="predicted"/>
<keyword evidence="3 4" id="KW-0597">Phosphoprotein</keyword>
<dbReference type="PRINTS" id="PR00344">
    <property type="entry name" value="BCTRLSENSOR"/>
</dbReference>
<evidence type="ECO:0000256" key="1">
    <source>
        <dbReference type="ARBA" id="ARBA00000085"/>
    </source>
</evidence>
<dbReference type="InterPro" id="IPR003661">
    <property type="entry name" value="HisK_dim/P_dom"/>
</dbReference>
<evidence type="ECO:0000259" key="7">
    <source>
        <dbReference type="PROSITE" id="PS50110"/>
    </source>
</evidence>
<comment type="catalytic activity">
    <reaction evidence="1">
        <text>ATP + protein L-histidine = ADP + protein N-phospho-L-histidine.</text>
        <dbReference type="EC" id="2.7.13.3"/>
    </reaction>
</comment>
<keyword evidence="5" id="KW-0812">Transmembrane</keyword>
<organism evidence="8 9">
    <name type="scientific">Belnapia arida</name>
    <dbReference type="NCBI Taxonomy" id="2804533"/>
    <lineage>
        <taxon>Bacteria</taxon>
        <taxon>Pseudomonadati</taxon>
        <taxon>Pseudomonadota</taxon>
        <taxon>Alphaproteobacteria</taxon>
        <taxon>Acetobacterales</taxon>
        <taxon>Roseomonadaceae</taxon>
        <taxon>Belnapia</taxon>
    </lineage>
</organism>
<sequence>MHLFAKLDALIRRSLRLGASKPAEPRPWLLFGAGAILVAACLVVIYGIVLRRGQQDALAEAEKLTQSVAAALSDQLTRATQTVELILNDMAESPREPGPGAFGETMANRLRDLAQIRAMVVTDAAGRVTQATVDSLRELTVGEREWFRVLRFGGQPIRLGAPEAGRYLGTGSAAILESRLWTIPLARALRSSRGEFEGAAVALLNLDYFNGVSRRYAEAFGVTVRLHSTSGQLLARSDGSTRGVGQLHSSAWLFRDFLPRREIGTFQGLDQDGRPVIASFAVTRQGSFVVEVARARADAFAALRQLGLVLGGGVGAAAAATLAALWMMVRLAETLQRQGTRLARSEQEAVAASRAKEDFLAAMSHEIRTPMNGVIGMSGLLLDTELDPVQRRYAQTIAGSAEHLLMVLNDILDFSKIEAGMMEREEVPFTIETELSTIVELFAPKAAANGVELVCSLSPSMPVRVVGDPGRFRQLLFNLVGNAVKFTEAGWIELGLSAEREGEGWRLACRVSDTGIGLEPEKIPLLFERFTQADASISRKYGGTGLGLASCRKLVEGMGGSIGAAQRPGGGSVFRFDLLVGVAPEQAGEARESRPLAGKRVLVVDDLALNREILTRQLMVLGAESAAVEAGEAALAALEEGRAAGRPFAAVVVDADLPGEEGQELARRIRAAAGEARPAIILCASAGEAVRDPPPPGLVEAVLLKPALPGRFREALAQALGGTEAARPAPVAAPTAEALGLKALLVEDNATNQLVMRTILQRAGCEVEVAPDGAEAVAAARREAFDVILMDLQMPVMDGLEATRQIRRSTGPNRRTKIIGLTAAVGPVFERQCRDAGMDEYLGKPVQRAALLAMLGLIEPARPA</sequence>
<evidence type="ECO:0000256" key="5">
    <source>
        <dbReference type="SAM" id="Phobius"/>
    </source>
</evidence>
<evidence type="ECO:0000313" key="8">
    <source>
        <dbReference type="EMBL" id="MBL6076695.1"/>
    </source>
</evidence>
<feature type="transmembrane region" description="Helical" evidence="5">
    <location>
        <begin position="306"/>
        <end position="329"/>
    </location>
</feature>
<evidence type="ECO:0000313" key="9">
    <source>
        <dbReference type="Proteomes" id="UP000660885"/>
    </source>
</evidence>
<dbReference type="InterPro" id="IPR005467">
    <property type="entry name" value="His_kinase_dom"/>
</dbReference>
<dbReference type="InterPro" id="IPR003594">
    <property type="entry name" value="HATPase_dom"/>
</dbReference>
<protein>
    <recommendedName>
        <fullName evidence="2">histidine kinase</fullName>
        <ecNumber evidence="2">2.7.13.3</ecNumber>
    </recommendedName>
</protein>
<keyword evidence="9" id="KW-1185">Reference proteome</keyword>
<accession>A0ABS1TWV5</accession>
<dbReference type="CDD" id="cd12914">
    <property type="entry name" value="PDC1_DGC_like"/>
    <property type="match status" value="1"/>
</dbReference>
<dbReference type="Proteomes" id="UP000660885">
    <property type="component" value="Unassembled WGS sequence"/>
</dbReference>
<dbReference type="EMBL" id="JAETWB010000001">
    <property type="protein sequence ID" value="MBL6076695.1"/>
    <property type="molecule type" value="Genomic_DNA"/>
</dbReference>
<dbReference type="InterPro" id="IPR004358">
    <property type="entry name" value="Sig_transdc_His_kin-like_C"/>
</dbReference>
<dbReference type="Pfam" id="PF00072">
    <property type="entry name" value="Response_reg"/>
    <property type="match status" value="2"/>
</dbReference>
<dbReference type="SMART" id="SM00448">
    <property type="entry name" value="REC"/>
    <property type="match status" value="2"/>
</dbReference>
<dbReference type="InterPro" id="IPR036890">
    <property type="entry name" value="HATPase_C_sf"/>
</dbReference>
<dbReference type="CDD" id="cd17546">
    <property type="entry name" value="REC_hyHK_CKI1_RcsC-like"/>
    <property type="match status" value="1"/>
</dbReference>
<evidence type="ECO:0000256" key="4">
    <source>
        <dbReference type="PROSITE-ProRule" id="PRU00169"/>
    </source>
</evidence>
<feature type="domain" description="Response regulatory" evidence="7">
    <location>
        <begin position="742"/>
        <end position="859"/>
    </location>
</feature>
<dbReference type="InterPro" id="IPR011006">
    <property type="entry name" value="CheY-like_superfamily"/>
</dbReference>
<dbReference type="SMART" id="SM00387">
    <property type="entry name" value="HATPase_c"/>
    <property type="match status" value="1"/>
</dbReference>
<feature type="transmembrane region" description="Helical" evidence="5">
    <location>
        <begin position="28"/>
        <end position="49"/>
    </location>
</feature>
<evidence type="ECO:0000256" key="3">
    <source>
        <dbReference type="ARBA" id="ARBA00022553"/>
    </source>
</evidence>
<dbReference type="PROSITE" id="PS50110">
    <property type="entry name" value="RESPONSE_REGULATORY"/>
    <property type="match status" value="2"/>
</dbReference>
<dbReference type="SUPFAM" id="SSF55874">
    <property type="entry name" value="ATPase domain of HSP90 chaperone/DNA topoisomerase II/histidine kinase"/>
    <property type="match status" value="1"/>
</dbReference>
<dbReference type="RefSeq" id="WP_202829868.1">
    <property type="nucleotide sequence ID" value="NZ_JAETWB010000001.1"/>
</dbReference>
<feature type="domain" description="Response regulatory" evidence="7">
    <location>
        <begin position="600"/>
        <end position="720"/>
    </location>
</feature>
<dbReference type="InterPro" id="IPR001789">
    <property type="entry name" value="Sig_transdc_resp-reg_receiver"/>
</dbReference>